<evidence type="ECO:0000313" key="9">
    <source>
        <dbReference type="Proteomes" id="UP001155546"/>
    </source>
</evidence>
<keyword evidence="4 5" id="KW-0472">Membrane</keyword>
<dbReference type="PANTHER" id="PTHR24221">
    <property type="entry name" value="ATP-BINDING CASSETTE SUB-FAMILY B"/>
    <property type="match status" value="1"/>
</dbReference>
<reference evidence="8" key="1">
    <citation type="journal article" date="2023" name="Int. J. Syst. Evol. Microbiol.">
        <title>&lt;i&gt;Shewanella septentrionalis&lt;/i&gt; sp. nov. and &lt;i&gt;Shewanella holmiensis&lt;/i&gt; sp. nov., isolated from Baltic Sea water and sediments.</title>
        <authorList>
            <person name="Martin-Rodriguez A.J."/>
            <person name="Thorell K."/>
            <person name="Joffre E."/>
            <person name="Jensie-Markopoulos S."/>
            <person name="Moore E.R.B."/>
            <person name="Sjoling A."/>
        </authorList>
    </citation>
    <scope>NUCLEOTIDE SEQUENCE</scope>
    <source>
        <strain evidence="8">SP1S2-7</strain>
    </source>
</reference>
<dbReference type="Gene3D" id="3.40.50.300">
    <property type="entry name" value="P-loop containing nucleotide triphosphate hydrolases"/>
    <property type="match status" value="1"/>
</dbReference>
<dbReference type="GO" id="GO:0005524">
    <property type="term" value="F:ATP binding"/>
    <property type="evidence" value="ECO:0007669"/>
    <property type="project" value="InterPro"/>
</dbReference>
<dbReference type="GO" id="GO:0034040">
    <property type="term" value="F:ATPase-coupled lipid transmembrane transporter activity"/>
    <property type="evidence" value="ECO:0007669"/>
    <property type="project" value="TreeGrafter"/>
</dbReference>
<dbReference type="RefSeq" id="WP_261298873.1">
    <property type="nucleotide sequence ID" value="NZ_JAMTCD010000014.1"/>
</dbReference>
<dbReference type="InterPro" id="IPR036640">
    <property type="entry name" value="ABC1_TM_sf"/>
</dbReference>
<feature type="domain" description="ABC transmembrane type-1" evidence="7">
    <location>
        <begin position="17"/>
        <end position="296"/>
    </location>
</feature>
<dbReference type="GO" id="GO:0016887">
    <property type="term" value="F:ATP hydrolysis activity"/>
    <property type="evidence" value="ECO:0007669"/>
    <property type="project" value="InterPro"/>
</dbReference>
<dbReference type="InterPro" id="IPR027417">
    <property type="entry name" value="P-loop_NTPase"/>
</dbReference>
<sequence length="550" mass="59694">MFQNFSLLTQNKLSSELLLSSVFINILSLALPFTMLQIYDRILPNEAYGTAVVLVVGVGIAILLELLLRYARSWLLASSAANYELTTISKLVDSLMKADYHHMESLGSGAIAQGLKGVGEMREVYSGQAAVAMMDLPFVMIFLGLVAYIGGPLVFIPILVWLIAGVRVWQIGQKLSNTTSKLNISENERTQLLMLVLSGLTTAKSMALESRVTYAYKKVNHQRLAQQNEIDWLSSKLQEVIQGAAQLTTLALVLIGCLEVLNGNLTTGGLAACSILAGRAVAPLSAIGSLRAKIINAQHAMLEVNALIDAPQESFNASQMYQQKLPIGPIRFEHVSAKQTGAKLSDINIEIPSGSIVNVTSNPLTHASLMLSSIGAFHQVNQGQITIAGIALNDHVGFEFRQSISYVPPWATLLSGSILENMTLFRHEREAYAMELADKLGLSATIAQLPAGYQTLVANNNSQMLNKGAIKLISLVRAFSQSPSILLLDQPMVSLDTDSQQRLLALLQEYRGEMTIIIASYFDEIAQLSDFCIDISQHGHATLVNKPGAN</sequence>
<dbReference type="Pfam" id="PF00005">
    <property type="entry name" value="ABC_tran"/>
    <property type="match status" value="1"/>
</dbReference>
<dbReference type="InterPro" id="IPR011527">
    <property type="entry name" value="ABC1_TM_dom"/>
</dbReference>
<evidence type="ECO:0000259" key="6">
    <source>
        <dbReference type="PROSITE" id="PS50893"/>
    </source>
</evidence>
<accession>A0A9X2WNR8</accession>
<gene>
    <name evidence="8" type="ORF">NE535_11945</name>
</gene>
<dbReference type="Proteomes" id="UP001155546">
    <property type="component" value="Unassembled WGS sequence"/>
</dbReference>
<dbReference type="Pfam" id="PF00664">
    <property type="entry name" value="ABC_membrane"/>
    <property type="match status" value="1"/>
</dbReference>
<dbReference type="InterPro" id="IPR003439">
    <property type="entry name" value="ABC_transporter-like_ATP-bd"/>
</dbReference>
<feature type="transmembrane region" description="Helical" evidence="5">
    <location>
        <begin position="48"/>
        <end position="68"/>
    </location>
</feature>
<dbReference type="EMBL" id="JAMTCD010000014">
    <property type="protein sequence ID" value="MCT7942506.1"/>
    <property type="molecule type" value="Genomic_DNA"/>
</dbReference>
<dbReference type="PROSITE" id="PS50893">
    <property type="entry name" value="ABC_TRANSPORTER_2"/>
    <property type="match status" value="1"/>
</dbReference>
<comment type="subcellular location">
    <subcellularLocation>
        <location evidence="1">Cell membrane</location>
        <topology evidence="1">Multi-pass membrane protein</topology>
    </subcellularLocation>
</comment>
<evidence type="ECO:0000259" key="7">
    <source>
        <dbReference type="PROSITE" id="PS50929"/>
    </source>
</evidence>
<dbReference type="Gene3D" id="1.20.1560.10">
    <property type="entry name" value="ABC transporter type 1, transmembrane domain"/>
    <property type="match status" value="1"/>
</dbReference>
<keyword evidence="3 5" id="KW-1133">Transmembrane helix</keyword>
<evidence type="ECO:0000256" key="5">
    <source>
        <dbReference type="SAM" id="Phobius"/>
    </source>
</evidence>
<dbReference type="PANTHER" id="PTHR24221:SF632">
    <property type="entry name" value="ATP-DEPENDENT LIPID A-CORE FLIPPASE"/>
    <property type="match status" value="1"/>
</dbReference>
<dbReference type="InterPro" id="IPR039421">
    <property type="entry name" value="Type_1_exporter"/>
</dbReference>
<proteinExistence type="predicted"/>
<feature type="domain" description="ABC transporter" evidence="6">
    <location>
        <begin position="325"/>
        <end position="549"/>
    </location>
</feature>
<evidence type="ECO:0000256" key="2">
    <source>
        <dbReference type="ARBA" id="ARBA00022692"/>
    </source>
</evidence>
<dbReference type="PROSITE" id="PS50929">
    <property type="entry name" value="ABC_TM1F"/>
    <property type="match status" value="1"/>
</dbReference>
<dbReference type="GO" id="GO:0140359">
    <property type="term" value="F:ABC-type transporter activity"/>
    <property type="evidence" value="ECO:0007669"/>
    <property type="project" value="InterPro"/>
</dbReference>
<organism evidence="8 9">
    <name type="scientific">Shewanella holmiensis</name>
    <dbReference type="NCBI Taxonomy" id="2952222"/>
    <lineage>
        <taxon>Bacteria</taxon>
        <taxon>Pseudomonadati</taxon>
        <taxon>Pseudomonadota</taxon>
        <taxon>Gammaproteobacteria</taxon>
        <taxon>Alteromonadales</taxon>
        <taxon>Shewanellaceae</taxon>
        <taxon>Shewanella</taxon>
    </lineage>
</organism>
<dbReference type="SUPFAM" id="SSF52540">
    <property type="entry name" value="P-loop containing nucleoside triphosphate hydrolases"/>
    <property type="match status" value="1"/>
</dbReference>
<evidence type="ECO:0000256" key="1">
    <source>
        <dbReference type="ARBA" id="ARBA00004651"/>
    </source>
</evidence>
<protein>
    <submittedName>
        <fullName evidence="8">ABC transporter transmembrane domain-containing protein</fullName>
    </submittedName>
</protein>
<name>A0A9X2WNR8_9GAMM</name>
<dbReference type="GO" id="GO:0005886">
    <property type="term" value="C:plasma membrane"/>
    <property type="evidence" value="ECO:0007669"/>
    <property type="project" value="UniProtKB-SubCell"/>
</dbReference>
<feature type="transmembrane region" description="Helical" evidence="5">
    <location>
        <begin position="17"/>
        <end position="36"/>
    </location>
</feature>
<keyword evidence="2 5" id="KW-0812">Transmembrane</keyword>
<keyword evidence="9" id="KW-1185">Reference proteome</keyword>
<evidence type="ECO:0000256" key="3">
    <source>
        <dbReference type="ARBA" id="ARBA00022989"/>
    </source>
</evidence>
<dbReference type="AlphaFoldDB" id="A0A9X2WNR8"/>
<evidence type="ECO:0000256" key="4">
    <source>
        <dbReference type="ARBA" id="ARBA00023136"/>
    </source>
</evidence>
<evidence type="ECO:0000313" key="8">
    <source>
        <dbReference type="EMBL" id="MCT7942506.1"/>
    </source>
</evidence>
<feature type="transmembrane region" description="Helical" evidence="5">
    <location>
        <begin position="138"/>
        <end position="164"/>
    </location>
</feature>
<dbReference type="SUPFAM" id="SSF90123">
    <property type="entry name" value="ABC transporter transmembrane region"/>
    <property type="match status" value="1"/>
</dbReference>
<comment type="caution">
    <text evidence="8">The sequence shown here is derived from an EMBL/GenBank/DDBJ whole genome shotgun (WGS) entry which is preliminary data.</text>
</comment>